<comment type="caution">
    <text evidence="1">The sequence shown here is derived from an EMBL/GenBank/DDBJ whole genome shotgun (WGS) entry which is preliminary data.</text>
</comment>
<accession>A0ACC6C8Q5</accession>
<evidence type="ECO:0000313" key="1">
    <source>
        <dbReference type="EMBL" id="MCY4744782.1"/>
    </source>
</evidence>
<dbReference type="Proteomes" id="UP001076464">
    <property type="component" value="Unassembled WGS sequence"/>
</dbReference>
<protein>
    <submittedName>
        <fullName evidence="1">Uncharacterized protein</fullName>
    </submittedName>
</protein>
<dbReference type="EMBL" id="JAPPUY010000002">
    <property type="protein sequence ID" value="MCY4744782.1"/>
    <property type="molecule type" value="Genomic_DNA"/>
</dbReference>
<name>A0ACC6C8Q5_9BURK</name>
<gene>
    <name evidence="1" type="ORF">NYO99_07355</name>
</gene>
<sequence>MKWRFAAHVLSSFVPNFMHANFWSQTAPAAPSSWLAGHRISRLLSVLAASFAISACGGGGSDTQVTAVNGQIVSQTPCSAAANLTLSAVYDIAGVSHGAGTVITLPAGQSVTASPRLVGLPESCANSVRWTFSALSSAQAGLNASTDSGVVTGTPRNGEVLEVNVNWLVVGAPQTGGGTFRFVGRS</sequence>
<proteinExistence type="predicted"/>
<reference evidence="1" key="1">
    <citation type="submission" date="2022-08" db="EMBL/GenBank/DDBJ databases">
        <title>Genome sequencing of Pelomonas sp. UHG3.</title>
        <authorList>
            <person name="So Y."/>
        </authorList>
    </citation>
    <scope>NUCLEOTIDE SEQUENCE</scope>
    <source>
        <strain evidence="1">UHG3</strain>
    </source>
</reference>
<organism evidence="1 2">
    <name type="scientific">Roseateles hydrophilus</name>
    <dbReference type="NCBI Taxonomy" id="2975054"/>
    <lineage>
        <taxon>Bacteria</taxon>
        <taxon>Pseudomonadati</taxon>
        <taxon>Pseudomonadota</taxon>
        <taxon>Betaproteobacteria</taxon>
        <taxon>Burkholderiales</taxon>
        <taxon>Sphaerotilaceae</taxon>
        <taxon>Roseateles</taxon>
    </lineage>
</organism>
<keyword evidence="2" id="KW-1185">Reference proteome</keyword>
<evidence type="ECO:0000313" key="2">
    <source>
        <dbReference type="Proteomes" id="UP001076464"/>
    </source>
</evidence>